<evidence type="ECO:0000313" key="2">
    <source>
        <dbReference type="EMBL" id="VUF14185.1"/>
    </source>
</evidence>
<sequence>MTDYVPPGFVSIAHACEAAENSWYAAEIKAAAQQIEAAQKERPRVDDVLGRAISGQFENENRKRALNYALGPIRLEVCRKLRDAFFLGQLTAHYFDPVFGSSDLRSIPTREWATPRVDSVFEIGFYFPLGKPIRTSIFSREDLTGAALVLIAQQELNEFLCGQTFSSVSAKPDTNTKPNKRGRPKGSIFAELDIALFPQIDELLKTGKAQGANGAALLIVKQIAGSGTDVSRAKRVANLYNSKRKLA</sequence>
<dbReference type="OrthoDB" id="8003851at2"/>
<evidence type="ECO:0000313" key="1">
    <source>
        <dbReference type="EMBL" id="GJD58843.1"/>
    </source>
</evidence>
<proteinExistence type="predicted"/>
<dbReference type="Proteomes" id="UP000401717">
    <property type="component" value="Unassembled WGS sequence"/>
</dbReference>
<reference evidence="2 3" key="1">
    <citation type="submission" date="2019-06" db="EMBL/GenBank/DDBJ databases">
        <authorList>
            <person name="Rodrigo-Torres L."/>
            <person name="Arahal R. D."/>
            <person name="Lucena T."/>
        </authorList>
    </citation>
    <scope>NUCLEOTIDE SEQUENCE [LARGE SCALE GENOMIC DNA]</scope>
    <source>
        <strain evidence="2 3">SW08-7</strain>
    </source>
</reference>
<evidence type="ECO:0000313" key="4">
    <source>
        <dbReference type="Proteomes" id="UP001055303"/>
    </source>
</evidence>
<keyword evidence="4" id="KW-1185">Reference proteome</keyword>
<name>A0A564G177_9HYPH</name>
<accession>A0A564G177</accession>
<protein>
    <submittedName>
        <fullName evidence="2">Uncharacterized protein</fullName>
    </submittedName>
</protein>
<dbReference type="Proteomes" id="UP001055303">
    <property type="component" value="Unassembled WGS sequence"/>
</dbReference>
<dbReference type="RefSeq" id="WP_144766561.1">
    <property type="nucleotide sequence ID" value="NZ_BPQI01000172.1"/>
</dbReference>
<dbReference type="EMBL" id="CABFVH010000029">
    <property type="protein sequence ID" value="VUF14185.1"/>
    <property type="molecule type" value="Genomic_DNA"/>
</dbReference>
<organism evidence="2 3">
    <name type="scientific">Methylobacterium dankookense</name>
    <dbReference type="NCBI Taxonomy" id="560405"/>
    <lineage>
        <taxon>Bacteria</taxon>
        <taxon>Pseudomonadati</taxon>
        <taxon>Pseudomonadota</taxon>
        <taxon>Alphaproteobacteria</taxon>
        <taxon>Hyphomicrobiales</taxon>
        <taxon>Methylobacteriaceae</taxon>
        <taxon>Methylobacterium</taxon>
    </lineage>
</organism>
<dbReference type="AlphaFoldDB" id="A0A564G177"/>
<reference evidence="1" key="3">
    <citation type="submission" date="2021-08" db="EMBL/GenBank/DDBJ databases">
        <authorList>
            <person name="Tani A."/>
            <person name="Ola A."/>
            <person name="Ogura Y."/>
            <person name="Katsura K."/>
            <person name="Hayashi T."/>
        </authorList>
    </citation>
    <scope>NUCLEOTIDE SEQUENCE</scope>
    <source>
        <strain evidence="1">DSM 22415</strain>
    </source>
</reference>
<dbReference type="EMBL" id="BPQI01000172">
    <property type="protein sequence ID" value="GJD58843.1"/>
    <property type="molecule type" value="Genomic_DNA"/>
</dbReference>
<gene>
    <name evidence="1" type="ORF">IFDJLNFL_4769</name>
    <name evidence="2" type="ORF">MTDSW087_03901</name>
</gene>
<evidence type="ECO:0000313" key="3">
    <source>
        <dbReference type="Proteomes" id="UP000401717"/>
    </source>
</evidence>
<reference evidence="1" key="2">
    <citation type="journal article" date="2021" name="Front. Microbiol.">
        <title>Comprehensive Comparative Genomics and Phenotyping of Methylobacterium Species.</title>
        <authorList>
            <person name="Alessa O."/>
            <person name="Ogura Y."/>
            <person name="Fujitani Y."/>
            <person name="Takami H."/>
            <person name="Hayashi T."/>
            <person name="Sahin N."/>
            <person name="Tani A."/>
        </authorList>
    </citation>
    <scope>NUCLEOTIDE SEQUENCE</scope>
    <source>
        <strain evidence="1">DSM 22415</strain>
    </source>
</reference>